<organism evidence="3 4">
    <name type="scientific">Nocardia otitidiscaviarum</name>
    <dbReference type="NCBI Taxonomy" id="1823"/>
    <lineage>
        <taxon>Bacteria</taxon>
        <taxon>Bacillati</taxon>
        <taxon>Actinomycetota</taxon>
        <taxon>Actinomycetes</taxon>
        <taxon>Mycobacteriales</taxon>
        <taxon>Nocardiaceae</taxon>
        <taxon>Nocardia</taxon>
    </lineage>
</organism>
<sequence length="165" mass="16937">MRRTSKSLMIASLLPVVAAAGCASDDATTNSSPTGTTSTTTTTGPTATGNEDPGEATGAERIPLGQTKVVIMPADAVLDIKGLQEWDRSALRCTATSASGEEIELLPPPADAEPEQGAQGATWVPLWTVGATPGELTIGCSDPEGRIPDSATSFVRVVPRGIWFG</sequence>
<feature type="compositionally biased region" description="Low complexity" evidence="1">
    <location>
        <begin position="27"/>
        <end position="50"/>
    </location>
</feature>
<feature type="chain" id="PRO_5038333858" description="Secreted protein" evidence="2">
    <location>
        <begin position="24"/>
        <end position="165"/>
    </location>
</feature>
<evidence type="ECO:0000313" key="3">
    <source>
        <dbReference type="EMBL" id="SUD48233.1"/>
    </source>
</evidence>
<evidence type="ECO:0000256" key="2">
    <source>
        <dbReference type="SAM" id="SignalP"/>
    </source>
</evidence>
<name>A0A379JJS3_9NOCA</name>
<keyword evidence="2" id="KW-0732">Signal</keyword>
<feature type="region of interest" description="Disordered" evidence="1">
    <location>
        <begin position="25"/>
        <end position="64"/>
    </location>
</feature>
<reference evidence="3 4" key="1">
    <citation type="submission" date="2018-06" db="EMBL/GenBank/DDBJ databases">
        <authorList>
            <consortium name="Pathogen Informatics"/>
            <person name="Doyle S."/>
        </authorList>
    </citation>
    <scope>NUCLEOTIDE SEQUENCE [LARGE SCALE GENOMIC DNA]</scope>
    <source>
        <strain evidence="3 4">NCTC1934</strain>
    </source>
</reference>
<gene>
    <name evidence="3" type="ORF">NCTC1934_05562</name>
</gene>
<dbReference type="OrthoDB" id="4550605at2"/>
<proteinExistence type="predicted"/>
<evidence type="ECO:0000313" key="4">
    <source>
        <dbReference type="Proteomes" id="UP000255467"/>
    </source>
</evidence>
<dbReference type="Proteomes" id="UP000255467">
    <property type="component" value="Unassembled WGS sequence"/>
</dbReference>
<dbReference type="PROSITE" id="PS51257">
    <property type="entry name" value="PROKAR_LIPOPROTEIN"/>
    <property type="match status" value="1"/>
</dbReference>
<dbReference type="AlphaFoldDB" id="A0A379JJS3"/>
<protein>
    <recommendedName>
        <fullName evidence="5">Secreted protein</fullName>
    </recommendedName>
</protein>
<feature type="signal peptide" evidence="2">
    <location>
        <begin position="1"/>
        <end position="23"/>
    </location>
</feature>
<evidence type="ECO:0008006" key="5">
    <source>
        <dbReference type="Google" id="ProtNLM"/>
    </source>
</evidence>
<dbReference type="EMBL" id="UGRY01000004">
    <property type="protein sequence ID" value="SUD48233.1"/>
    <property type="molecule type" value="Genomic_DNA"/>
</dbReference>
<accession>A0A379JJS3</accession>
<keyword evidence="4" id="KW-1185">Reference proteome</keyword>
<dbReference type="RefSeq" id="WP_039812678.1">
    <property type="nucleotide sequence ID" value="NZ_UGRY01000004.1"/>
</dbReference>
<evidence type="ECO:0000256" key="1">
    <source>
        <dbReference type="SAM" id="MobiDB-lite"/>
    </source>
</evidence>